<accession>A0A806L7G2</accession>
<proteinExistence type="predicted"/>
<evidence type="ECO:0000313" key="2">
    <source>
        <dbReference type="EMBL" id="AHJ33180.1"/>
    </source>
</evidence>
<dbReference type="InterPro" id="IPR014960">
    <property type="entry name" value="DUF1828"/>
</dbReference>
<evidence type="ECO:0000259" key="1">
    <source>
        <dbReference type="Pfam" id="PF08861"/>
    </source>
</evidence>
<dbReference type="KEGG" id="lpq:AF91_08245"/>
<dbReference type="EMBL" id="CP007122">
    <property type="protein sequence ID" value="AHJ33180.1"/>
    <property type="molecule type" value="Genomic_DNA"/>
</dbReference>
<sequence>MDMPTIEALKRARIKWLDVSFSYKDKNHFIEIRTPFPDMFHDNISLVLYKDADGNLMLSDDGYTMDELGTLGFDTNTSVKRKKYFNDTLLSFGVQYAQLVS</sequence>
<organism evidence="2 3">
    <name type="scientific">Lacticaseibacillus paracasei N1115</name>
    <dbReference type="NCBI Taxonomy" id="1446494"/>
    <lineage>
        <taxon>Bacteria</taxon>
        <taxon>Bacillati</taxon>
        <taxon>Bacillota</taxon>
        <taxon>Bacilli</taxon>
        <taxon>Lactobacillales</taxon>
        <taxon>Lactobacillaceae</taxon>
        <taxon>Lacticaseibacillus</taxon>
    </lineage>
</organism>
<evidence type="ECO:0000313" key="3">
    <source>
        <dbReference type="Proteomes" id="UP000019441"/>
    </source>
</evidence>
<feature type="domain" description="DUF1828" evidence="1">
    <location>
        <begin position="34"/>
        <end position="96"/>
    </location>
</feature>
<dbReference type="AlphaFoldDB" id="A0A806L7G2"/>
<reference evidence="2 3" key="1">
    <citation type="journal article" date="2014" name="Genome Announc.">
        <title>Whole Genome Sequence of the Probiotic Strain Lactobacillus paracasei N1115, Isolated from Traditional Chinese Fermented Milk.</title>
        <authorList>
            <person name="Wang S."/>
            <person name="Zhu H."/>
            <person name="He F."/>
            <person name="Luo Y."/>
            <person name="Kang Z."/>
            <person name="Lu C."/>
            <person name="Feng L."/>
            <person name="Lu X."/>
            <person name="Xue Y."/>
            <person name="Wang H."/>
        </authorList>
    </citation>
    <scope>NUCLEOTIDE SEQUENCE [LARGE SCALE GENOMIC DNA]</scope>
    <source>
        <strain evidence="2 3">N1115</strain>
    </source>
</reference>
<name>A0A806L7G2_LACPA</name>
<dbReference type="Pfam" id="PF08861">
    <property type="entry name" value="DUF1828"/>
    <property type="match status" value="1"/>
</dbReference>
<protein>
    <recommendedName>
        <fullName evidence="1">DUF1828 domain-containing protein</fullName>
    </recommendedName>
</protein>
<gene>
    <name evidence="2" type="ORF">AF91_08245</name>
</gene>
<dbReference type="Proteomes" id="UP000019441">
    <property type="component" value="Chromosome"/>
</dbReference>